<dbReference type="AlphaFoldDB" id="A0A9K3CTV8"/>
<dbReference type="Proteomes" id="UP000265618">
    <property type="component" value="Unassembled WGS sequence"/>
</dbReference>
<comment type="caution">
    <text evidence="1">The sequence shown here is derived from an EMBL/GenBank/DDBJ whole genome shotgun (WGS) entry which is preliminary data.</text>
</comment>
<proteinExistence type="predicted"/>
<sequence length="163" mass="18573">MKRKKDMSEYIAMLLSCQSVGSKERQGLVLDDVTMVPTWILRVYCRHFTASCVSIMVDERDPFINVSDAQYDVVCQWMEDGHTLLEMFGSSIDHSQLMEESSRRKILPPFIWHEFCKNVKEHGSVSEPGLTEEEVFQREKHVFGGPILTLFMADLVIAGGLGV</sequence>
<accession>A0A9K3CTV8</accession>
<organism evidence="1 2">
    <name type="scientific">Kipferlia bialata</name>
    <dbReference type="NCBI Taxonomy" id="797122"/>
    <lineage>
        <taxon>Eukaryota</taxon>
        <taxon>Metamonada</taxon>
        <taxon>Carpediemonas-like organisms</taxon>
        <taxon>Kipferlia</taxon>
    </lineage>
</organism>
<name>A0A9K3CTV8_9EUKA</name>
<protein>
    <submittedName>
        <fullName evidence="1">Uncharacterized protein</fullName>
    </submittedName>
</protein>
<evidence type="ECO:0000313" key="1">
    <source>
        <dbReference type="EMBL" id="GIQ81499.1"/>
    </source>
</evidence>
<gene>
    <name evidence="1" type="ORF">KIPB_002464</name>
</gene>
<dbReference type="EMBL" id="BDIP01000411">
    <property type="protein sequence ID" value="GIQ81499.1"/>
    <property type="molecule type" value="Genomic_DNA"/>
</dbReference>
<keyword evidence="2" id="KW-1185">Reference proteome</keyword>
<evidence type="ECO:0000313" key="2">
    <source>
        <dbReference type="Proteomes" id="UP000265618"/>
    </source>
</evidence>
<reference evidence="1 2" key="1">
    <citation type="journal article" date="2018" name="PLoS ONE">
        <title>The draft genome of Kipferlia bialata reveals reductive genome evolution in fornicate parasites.</title>
        <authorList>
            <person name="Tanifuji G."/>
            <person name="Takabayashi S."/>
            <person name="Kume K."/>
            <person name="Takagi M."/>
            <person name="Nakayama T."/>
            <person name="Kamikawa R."/>
            <person name="Inagaki Y."/>
            <person name="Hashimoto T."/>
        </authorList>
    </citation>
    <scope>NUCLEOTIDE SEQUENCE [LARGE SCALE GENOMIC DNA]</scope>
    <source>
        <strain evidence="1">NY0173</strain>
    </source>
</reference>